<evidence type="ECO:0000313" key="1">
    <source>
        <dbReference type="EnsemblPlants" id="AVESA.00010b.r2.7CG0683150.1.CDS"/>
    </source>
</evidence>
<evidence type="ECO:0000313" key="2">
    <source>
        <dbReference type="Proteomes" id="UP001732700"/>
    </source>
</evidence>
<organism evidence="1 2">
    <name type="scientific">Avena sativa</name>
    <name type="common">Oat</name>
    <dbReference type="NCBI Taxonomy" id="4498"/>
    <lineage>
        <taxon>Eukaryota</taxon>
        <taxon>Viridiplantae</taxon>
        <taxon>Streptophyta</taxon>
        <taxon>Embryophyta</taxon>
        <taxon>Tracheophyta</taxon>
        <taxon>Spermatophyta</taxon>
        <taxon>Magnoliopsida</taxon>
        <taxon>Liliopsida</taxon>
        <taxon>Poales</taxon>
        <taxon>Poaceae</taxon>
        <taxon>BOP clade</taxon>
        <taxon>Pooideae</taxon>
        <taxon>Poodae</taxon>
        <taxon>Poeae</taxon>
        <taxon>Poeae Chloroplast Group 1 (Aveneae type)</taxon>
        <taxon>Aveninae</taxon>
        <taxon>Avena</taxon>
    </lineage>
</organism>
<reference evidence="1" key="1">
    <citation type="submission" date="2021-05" db="EMBL/GenBank/DDBJ databases">
        <authorList>
            <person name="Scholz U."/>
            <person name="Mascher M."/>
            <person name="Fiebig A."/>
        </authorList>
    </citation>
    <scope>NUCLEOTIDE SEQUENCE [LARGE SCALE GENOMIC DNA]</scope>
</reference>
<protein>
    <submittedName>
        <fullName evidence="1">Uncharacterized protein</fullName>
    </submittedName>
</protein>
<proteinExistence type="predicted"/>
<dbReference type="EnsemblPlants" id="AVESA.00010b.r2.7CG0683150.1">
    <property type="protein sequence ID" value="AVESA.00010b.r2.7CG0683150.1.CDS"/>
    <property type="gene ID" value="AVESA.00010b.r2.7CG0683150"/>
</dbReference>
<name>A0ACD6A1F4_AVESA</name>
<dbReference type="Proteomes" id="UP001732700">
    <property type="component" value="Chromosome 7C"/>
</dbReference>
<accession>A0ACD6A1F4</accession>
<keyword evidence="2" id="KW-1185">Reference proteome</keyword>
<reference evidence="1" key="2">
    <citation type="submission" date="2025-09" db="UniProtKB">
        <authorList>
            <consortium name="EnsemblPlants"/>
        </authorList>
    </citation>
    <scope>IDENTIFICATION</scope>
</reference>
<sequence>MRMRDRVDATDAERRPGTLTPQKQSKFAMKGFASIGTVSLAIEVSSLTRCWIRLNEVEALYELFTKISYCIIKDGLIHKEEFQLALFRNSNRKNLFADQIFDLFDLKRNGVIEFEEFVRSLHISPGYTYSRKDCIASPTDIKESLRPYVLRGTSSIEREELKEMVLAILNELDLLLSDEAVEQTIDQTTGRPEQRWEDRSW</sequence>